<dbReference type="InterPro" id="IPR005225">
    <property type="entry name" value="Small_GTP-bd"/>
</dbReference>
<evidence type="ECO:0000256" key="9">
    <source>
        <dbReference type="ARBA" id="ARBA00023136"/>
    </source>
</evidence>
<dbReference type="Gene3D" id="3.40.50.300">
    <property type="entry name" value="P-loop containing nucleotide triphosphate hydrolases"/>
    <property type="match status" value="1"/>
</dbReference>
<evidence type="ECO:0000256" key="4">
    <source>
        <dbReference type="ARBA" id="ARBA00022692"/>
    </source>
</evidence>
<dbReference type="GO" id="GO:0005525">
    <property type="term" value="F:GTP binding"/>
    <property type="evidence" value="ECO:0007669"/>
    <property type="project" value="UniProtKB-KW"/>
</dbReference>
<dbReference type="PANTHER" id="PTHR45909:SF1">
    <property type="entry name" value="ADP-RIBOSYLATION FACTOR-RELATED PROTEIN 1"/>
    <property type="match status" value="1"/>
</dbReference>
<keyword evidence="5" id="KW-0547">Nucleotide-binding</keyword>
<evidence type="ECO:0000256" key="8">
    <source>
        <dbReference type="ARBA" id="ARBA00023134"/>
    </source>
</evidence>
<evidence type="ECO:0000256" key="1">
    <source>
        <dbReference type="ARBA" id="ARBA00004389"/>
    </source>
</evidence>
<dbReference type="PROSITE" id="PS51417">
    <property type="entry name" value="ARF"/>
    <property type="match status" value="1"/>
</dbReference>
<dbReference type="KEGG" id="aten:116306540"/>
<dbReference type="GO" id="GO:0034067">
    <property type="term" value="P:protein localization to Golgi apparatus"/>
    <property type="evidence" value="ECO:0007669"/>
    <property type="project" value="TreeGrafter"/>
</dbReference>
<dbReference type="OrthoDB" id="41266at2759"/>
<dbReference type="GO" id="GO:0005789">
    <property type="term" value="C:endoplasmic reticulum membrane"/>
    <property type="evidence" value="ECO:0007669"/>
    <property type="project" value="UniProtKB-SubCell"/>
</dbReference>
<keyword evidence="7 14" id="KW-1133">Transmembrane helix</keyword>
<dbReference type="GO" id="GO:0043001">
    <property type="term" value="P:Golgi to plasma membrane protein transport"/>
    <property type="evidence" value="ECO:0007669"/>
    <property type="project" value="TreeGrafter"/>
</dbReference>
<evidence type="ECO:0000256" key="6">
    <source>
        <dbReference type="ARBA" id="ARBA00022824"/>
    </source>
</evidence>
<dbReference type="AlphaFoldDB" id="A0A6P8IYB5"/>
<name>A0A6P8IYB5_ACTTE</name>
<dbReference type="RefSeq" id="XP_031572481.1">
    <property type="nucleotide sequence ID" value="XM_031716621.1"/>
</dbReference>
<protein>
    <recommendedName>
        <fullName evidence="13">ADP-ribosylation factor-related protein 1</fullName>
    </recommendedName>
    <alternativeName>
        <fullName evidence="3">Signal recognition particle receptor subunit beta</fullName>
    </alternativeName>
</protein>
<evidence type="ECO:0000256" key="7">
    <source>
        <dbReference type="ARBA" id="ARBA00022989"/>
    </source>
</evidence>
<dbReference type="GeneID" id="116306540"/>
<keyword evidence="15" id="KW-1185">Reference proteome</keyword>
<dbReference type="PANTHER" id="PTHR45909">
    <property type="entry name" value="ADP-RIBOSYLATION FACTOR-RELATED PROTEIN 1"/>
    <property type="match status" value="1"/>
</dbReference>
<accession>A0A6P8IYB5</accession>
<dbReference type="GO" id="GO:0005794">
    <property type="term" value="C:Golgi apparatus"/>
    <property type="evidence" value="ECO:0007669"/>
    <property type="project" value="TreeGrafter"/>
</dbReference>
<evidence type="ECO:0000313" key="15">
    <source>
        <dbReference type="Proteomes" id="UP000515163"/>
    </source>
</evidence>
<keyword evidence="9 14" id="KW-0472">Membrane</keyword>
<evidence type="ECO:0000256" key="5">
    <source>
        <dbReference type="ARBA" id="ARBA00022741"/>
    </source>
</evidence>
<evidence type="ECO:0000256" key="12">
    <source>
        <dbReference type="ARBA" id="ARBA00038765"/>
    </source>
</evidence>
<keyword evidence="4 14" id="KW-0812">Transmembrane</keyword>
<evidence type="ECO:0000256" key="11">
    <source>
        <dbReference type="ARBA" id="ARBA00037377"/>
    </source>
</evidence>
<dbReference type="Pfam" id="PF09439">
    <property type="entry name" value="SRPRB"/>
    <property type="match status" value="1"/>
</dbReference>
<dbReference type="InterPro" id="IPR024156">
    <property type="entry name" value="Small_GTPase_ARF"/>
</dbReference>
<dbReference type="InterPro" id="IPR019009">
    <property type="entry name" value="SRP_receptor_beta_su"/>
</dbReference>
<sequence>MAVSSILEIFEGPNGGVLAVATGLFLVLITTLLLVFLRKGGRRGNAVLLVGLTDSGKTLLFSRLTTEKYVMTHTSMKENKGSYTLKGKNQGKTLDVIDIPGHSRIRFQFLDKQEGQARAIIFVIDSVNFPRELKDVAEQMYDILCNKHLSKAAVPILVACNKQDMTTAKSSRVIKLQLEKEINTLRVTRSAALQGTDGSSKDSFIGRKGKDFEFAHVEPVKVEFVECSCKGDTEGKDPDINAVYDWINKVA</sequence>
<evidence type="ECO:0000256" key="2">
    <source>
        <dbReference type="ARBA" id="ARBA00005619"/>
    </source>
</evidence>
<evidence type="ECO:0000313" key="16">
    <source>
        <dbReference type="RefSeq" id="XP_031572481.1"/>
    </source>
</evidence>
<dbReference type="InParanoid" id="A0A6P8IYB5"/>
<dbReference type="SUPFAM" id="SSF52540">
    <property type="entry name" value="P-loop containing nucleoside triphosphate hydrolases"/>
    <property type="match status" value="1"/>
</dbReference>
<evidence type="ECO:0000256" key="13">
    <source>
        <dbReference type="ARBA" id="ARBA00039478"/>
    </source>
</evidence>
<dbReference type="CDD" id="cd04105">
    <property type="entry name" value="SR_beta"/>
    <property type="match status" value="1"/>
</dbReference>
<comment type="similarity">
    <text evidence="2">Belongs to the SRP receptor beta subunit family.</text>
</comment>
<gene>
    <name evidence="16" type="primary">LOC116306540</name>
</gene>
<dbReference type="NCBIfam" id="TIGR00231">
    <property type="entry name" value="small_GTP"/>
    <property type="match status" value="1"/>
</dbReference>
<feature type="transmembrane region" description="Helical" evidence="14">
    <location>
        <begin position="17"/>
        <end position="37"/>
    </location>
</feature>
<comment type="subunit">
    <text evidence="12">Interacts with SYS1.</text>
</comment>
<dbReference type="FunCoup" id="A0A6P8IYB5">
    <property type="interactions" value="1331"/>
</dbReference>
<evidence type="ECO:0000256" key="3">
    <source>
        <dbReference type="ARBA" id="ARBA00020256"/>
    </source>
</evidence>
<dbReference type="Proteomes" id="UP000515163">
    <property type="component" value="Unplaced"/>
</dbReference>
<comment type="subcellular location">
    <subcellularLocation>
        <location evidence="1">Endoplasmic reticulum membrane</location>
        <topology evidence="1">Single-pass membrane protein</topology>
    </subcellularLocation>
</comment>
<dbReference type="InterPro" id="IPR027417">
    <property type="entry name" value="P-loop_NTPase"/>
</dbReference>
<dbReference type="GO" id="GO:0006886">
    <property type="term" value="P:intracellular protein transport"/>
    <property type="evidence" value="ECO:0007669"/>
    <property type="project" value="TreeGrafter"/>
</dbReference>
<keyword evidence="8" id="KW-0342">GTP-binding</keyword>
<evidence type="ECO:0000256" key="10">
    <source>
        <dbReference type="ARBA" id="ARBA00023170"/>
    </source>
</evidence>
<keyword evidence="6" id="KW-0256">Endoplasmic reticulum</keyword>
<evidence type="ECO:0000256" key="14">
    <source>
        <dbReference type="SAM" id="Phobius"/>
    </source>
</evidence>
<organism evidence="15 16">
    <name type="scientific">Actinia tenebrosa</name>
    <name type="common">Australian red waratah sea anemone</name>
    <dbReference type="NCBI Taxonomy" id="6105"/>
    <lineage>
        <taxon>Eukaryota</taxon>
        <taxon>Metazoa</taxon>
        <taxon>Cnidaria</taxon>
        <taxon>Anthozoa</taxon>
        <taxon>Hexacorallia</taxon>
        <taxon>Actiniaria</taxon>
        <taxon>Actiniidae</taxon>
        <taxon>Actinia</taxon>
    </lineage>
</organism>
<comment type="function">
    <text evidence="11">Trans-Golgi-associated GTPase that regulates protein sorting. Controls the targeting of ARL1 and its effector to the trans-Golgi. Required for the lipidation of chylomicrons in the intestine and required for VLDL lipidation in the liver.</text>
</comment>
<keyword evidence="10" id="KW-0675">Receptor</keyword>
<proteinExistence type="inferred from homology"/>
<reference evidence="16" key="1">
    <citation type="submission" date="2025-08" db="UniProtKB">
        <authorList>
            <consortium name="RefSeq"/>
        </authorList>
    </citation>
    <scope>IDENTIFICATION</scope>
    <source>
        <tissue evidence="16">Tentacle</tissue>
    </source>
</reference>
<dbReference type="GO" id="GO:0003924">
    <property type="term" value="F:GTPase activity"/>
    <property type="evidence" value="ECO:0007669"/>
    <property type="project" value="TreeGrafter"/>
</dbReference>